<comment type="caution">
    <text evidence="2">The sequence shown here is derived from an EMBL/GenBank/DDBJ whole genome shotgun (WGS) entry which is preliminary data.</text>
</comment>
<dbReference type="AlphaFoldDB" id="A0A811QEM5"/>
<gene>
    <name evidence="2" type="ORF">NCGR_LOCUS41183</name>
</gene>
<dbReference type="EMBL" id="CAJGYO010000010">
    <property type="protein sequence ID" value="CAD6257698.1"/>
    <property type="molecule type" value="Genomic_DNA"/>
</dbReference>
<organism evidence="2 3">
    <name type="scientific">Miscanthus lutarioriparius</name>
    <dbReference type="NCBI Taxonomy" id="422564"/>
    <lineage>
        <taxon>Eukaryota</taxon>
        <taxon>Viridiplantae</taxon>
        <taxon>Streptophyta</taxon>
        <taxon>Embryophyta</taxon>
        <taxon>Tracheophyta</taxon>
        <taxon>Spermatophyta</taxon>
        <taxon>Magnoliopsida</taxon>
        <taxon>Liliopsida</taxon>
        <taxon>Poales</taxon>
        <taxon>Poaceae</taxon>
        <taxon>PACMAD clade</taxon>
        <taxon>Panicoideae</taxon>
        <taxon>Andropogonodae</taxon>
        <taxon>Andropogoneae</taxon>
        <taxon>Saccharinae</taxon>
        <taxon>Miscanthus</taxon>
    </lineage>
</organism>
<keyword evidence="3" id="KW-1185">Reference proteome</keyword>
<feature type="compositionally biased region" description="Polar residues" evidence="1">
    <location>
        <begin position="32"/>
        <end position="54"/>
    </location>
</feature>
<proteinExistence type="predicted"/>
<dbReference type="Proteomes" id="UP000604825">
    <property type="component" value="Unassembled WGS sequence"/>
</dbReference>
<evidence type="ECO:0000256" key="1">
    <source>
        <dbReference type="SAM" id="MobiDB-lite"/>
    </source>
</evidence>
<feature type="region of interest" description="Disordered" evidence="1">
    <location>
        <begin position="24"/>
        <end position="82"/>
    </location>
</feature>
<name>A0A811QEM5_9POAL</name>
<sequence>MELKPQAQPRPYICVSKMFGNGSKKFDDAWVQNKTGAQKTDTDIIHSSSPSENPASALENPAKKPKVGGSRPETRSGNRKTQ</sequence>
<reference evidence="2" key="1">
    <citation type="submission" date="2020-10" db="EMBL/GenBank/DDBJ databases">
        <authorList>
            <person name="Han B."/>
            <person name="Lu T."/>
            <person name="Zhao Q."/>
            <person name="Huang X."/>
            <person name="Zhao Y."/>
        </authorList>
    </citation>
    <scope>NUCLEOTIDE SEQUENCE</scope>
</reference>
<evidence type="ECO:0000313" key="3">
    <source>
        <dbReference type="Proteomes" id="UP000604825"/>
    </source>
</evidence>
<protein>
    <submittedName>
        <fullName evidence="2">Uncharacterized protein</fullName>
    </submittedName>
</protein>
<evidence type="ECO:0000313" key="2">
    <source>
        <dbReference type="EMBL" id="CAD6257698.1"/>
    </source>
</evidence>
<accession>A0A811QEM5</accession>